<sequence length="132" mass="14898">MESYSESKSELTEDEIEELNISGASAAFTNARNFTMYHPSFVIHHGNSQNTTYYHKEPKLSRGINKRKNLKFNFNMISKCHINLGKVICIRKGSRFFAATQTYGSESLIASNVVIQEFEGSTGKQLKCILPP</sequence>
<reference evidence="1 2" key="1">
    <citation type="submission" date="2014-04" db="EMBL/GenBank/DDBJ databases">
        <title>Evolutionary Origins and Diversification of the Mycorrhizal Mutualists.</title>
        <authorList>
            <consortium name="DOE Joint Genome Institute"/>
            <consortium name="Mycorrhizal Genomics Consortium"/>
            <person name="Kohler A."/>
            <person name="Kuo A."/>
            <person name="Nagy L.G."/>
            <person name="Floudas D."/>
            <person name="Copeland A."/>
            <person name="Barry K.W."/>
            <person name="Cichocki N."/>
            <person name="Veneault-Fourrey C."/>
            <person name="LaButti K."/>
            <person name="Lindquist E.A."/>
            <person name="Lipzen A."/>
            <person name="Lundell T."/>
            <person name="Morin E."/>
            <person name="Murat C."/>
            <person name="Riley R."/>
            <person name="Ohm R."/>
            <person name="Sun H."/>
            <person name="Tunlid A."/>
            <person name="Henrissat B."/>
            <person name="Grigoriev I.V."/>
            <person name="Hibbett D.S."/>
            <person name="Martin F."/>
        </authorList>
    </citation>
    <scope>NUCLEOTIDE SEQUENCE [LARGE SCALE GENOMIC DNA]</scope>
    <source>
        <strain evidence="1 2">FD-317 M1</strain>
    </source>
</reference>
<protein>
    <submittedName>
        <fullName evidence="1">Uncharacterized protein</fullName>
    </submittedName>
</protein>
<keyword evidence="2" id="KW-1185">Reference proteome</keyword>
<dbReference type="AlphaFoldDB" id="A0A0D0D1K3"/>
<evidence type="ECO:0000313" key="2">
    <source>
        <dbReference type="Proteomes" id="UP000053593"/>
    </source>
</evidence>
<dbReference type="EMBL" id="KN834765">
    <property type="protein sequence ID" value="KIK63008.1"/>
    <property type="molecule type" value="Genomic_DNA"/>
</dbReference>
<gene>
    <name evidence="1" type="ORF">GYMLUDRAFT_41308</name>
</gene>
<accession>A0A0D0D1K3</accession>
<organism evidence="1 2">
    <name type="scientific">Collybiopsis luxurians FD-317 M1</name>
    <dbReference type="NCBI Taxonomy" id="944289"/>
    <lineage>
        <taxon>Eukaryota</taxon>
        <taxon>Fungi</taxon>
        <taxon>Dikarya</taxon>
        <taxon>Basidiomycota</taxon>
        <taxon>Agaricomycotina</taxon>
        <taxon>Agaricomycetes</taxon>
        <taxon>Agaricomycetidae</taxon>
        <taxon>Agaricales</taxon>
        <taxon>Marasmiineae</taxon>
        <taxon>Omphalotaceae</taxon>
        <taxon>Collybiopsis</taxon>
        <taxon>Collybiopsis luxurians</taxon>
    </lineage>
</organism>
<proteinExistence type="predicted"/>
<evidence type="ECO:0000313" key="1">
    <source>
        <dbReference type="EMBL" id="KIK63008.1"/>
    </source>
</evidence>
<name>A0A0D0D1K3_9AGAR</name>
<dbReference type="HOGENOM" id="CLU_1917283_0_0_1"/>
<dbReference type="Proteomes" id="UP000053593">
    <property type="component" value="Unassembled WGS sequence"/>
</dbReference>